<sequence>MSPYPWNNANACRLEVRPPQDAGPRDDGGYNFGNVHQIEVHFGALTSPQSTMMAMFVKHFWNKFCMSPSDKLCWTLGLNLLPWTKLNKIKIVHQPKLPMHTMEAWVCPTDGFCR</sequence>
<protein>
    <submittedName>
        <fullName evidence="2">Alpha-carbonic anhydrase domain-containing protein</fullName>
    </submittedName>
</protein>
<accession>A0A183CP18</accession>
<dbReference type="AlphaFoldDB" id="A0A183CP18"/>
<dbReference type="Proteomes" id="UP000050741">
    <property type="component" value="Unassembled WGS sequence"/>
</dbReference>
<reference evidence="2" key="2">
    <citation type="submission" date="2016-06" db="UniProtKB">
        <authorList>
            <consortium name="WormBaseParasite"/>
        </authorList>
    </citation>
    <scope>IDENTIFICATION</scope>
</reference>
<keyword evidence="1" id="KW-1185">Reference proteome</keyword>
<reference evidence="1" key="1">
    <citation type="submission" date="2014-05" db="EMBL/GenBank/DDBJ databases">
        <title>The genome and life-stage specific transcriptomes of Globodera pallida elucidate key aspects of plant parasitism by a cyst nematode.</title>
        <authorList>
            <person name="Cotton J.A."/>
            <person name="Lilley C.J."/>
            <person name="Jones L.M."/>
            <person name="Kikuchi T."/>
            <person name="Reid A.J."/>
            <person name="Thorpe P."/>
            <person name="Tsai I.J."/>
            <person name="Beasley H."/>
            <person name="Blok V."/>
            <person name="Cock P.J.A."/>
            <person name="Van den Akker S.E."/>
            <person name="Holroyd N."/>
            <person name="Hunt M."/>
            <person name="Mantelin S."/>
            <person name="Naghra H."/>
            <person name="Pain A."/>
            <person name="Palomares-Rius J.E."/>
            <person name="Zarowiecki M."/>
            <person name="Berriman M."/>
            <person name="Jones J.T."/>
            <person name="Urwin P.E."/>
        </authorList>
    </citation>
    <scope>NUCLEOTIDE SEQUENCE [LARGE SCALE GENOMIC DNA]</scope>
    <source>
        <strain evidence="1">Lindley</strain>
    </source>
</reference>
<name>A0A183CP18_GLOPA</name>
<organism evidence="1 2">
    <name type="scientific">Globodera pallida</name>
    <name type="common">Potato cyst nematode worm</name>
    <name type="synonym">Heterodera pallida</name>
    <dbReference type="NCBI Taxonomy" id="36090"/>
    <lineage>
        <taxon>Eukaryota</taxon>
        <taxon>Metazoa</taxon>
        <taxon>Ecdysozoa</taxon>
        <taxon>Nematoda</taxon>
        <taxon>Chromadorea</taxon>
        <taxon>Rhabditida</taxon>
        <taxon>Tylenchina</taxon>
        <taxon>Tylenchomorpha</taxon>
        <taxon>Tylenchoidea</taxon>
        <taxon>Heteroderidae</taxon>
        <taxon>Heteroderinae</taxon>
        <taxon>Globodera</taxon>
    </lineage>
</organism>
<proteinExistence type="predicted"/>
<dbReference type="WBParaSite" id="GPLIN_001462500">
    <property type="protein sequence ID" value="GPLIN_001462500"/>
    <property type="gene ID" value="GPLIN_001462500"/>
</dbReference>
<evidence type="ECO:0000313" key="1">
    <source>
        <dbReference type="Proteomes" id="UP000050741"/>
    </source>
</evidence>
<evidence type="ECO:0000313" key="2">
    <source>
        <dbReference type="WBParaSite" id="GPLIN_001462500"/>
    </source>
</evidence>